<dbReference type="GO" id="GO:0000724">
    <property type="term" value="P:double-strand break repair via homologous recombination"/>
    <property type="evidence" value="ECO:0007669"/>
    <property type="project" value="TreeGrafter"/>
</dbReference>
<dbReference type="PROSITE" id="PS00678">
    <property type="entry name" value="WD_REPEATS_1"/>
    <property type="match status" value="1"/>
</dbReference>
<feature type="compositionally biased region" description="Low complexity" evidence="5">
    <location>
        <begin position="1238"/>
        <end position="1263"/>
    </location>
</feature>
<name>A0A9P6RV87_9FUNG</name>
<protein>
    <recommendedName>
        <fullName evidence="9">WD40 repeat-like protein</fullName>
    </recommendedName>
</protein>
<evidence type="ECO:0000256" key="6">
    <source>
        <dbReference type="SAM" id="Phobius"/>
    </source>
</evidence>
<feature type="transmembrane region" description="Helical" evidence="6">
    <location>
        <begin position="1485"/>
        <end position="1505"/>
    </location>
</feature>
<feature type="repeat" description="WD" evidence="4">
    <location>
        <begin position="245"/>
        <end position="286"/>
    </location>
</feature>
<feature type="region of interest" description="Disordered" evidence="5">
    <location>
        <begin position="1388"/>
        <end position="1450"/>
    </location>
</feature>
<sequence>MNQRPAVTQRISYVLRKDENRNAHLLGVNALALDTTTPTASPHATSSPGREGRHRASQYRKPGGILYTGGRDGMIAAWDLHFESPLSRDIPGESLEQPKGLPPSTFRQSFNHHTDWVNDIVLCHNGETLVSASSDRTVKLVRPHSHNPTSAHIIGTHGDYVKTLAYASGPGWVASGGLDKTVNIWDIKEGRSGQFTSLGSIPETSSKASVYALACNPAGTVLATGSPEKIIRVWDPRSGQRITKFAGHTDNIRALLISESGDTILSASSDTTIKLWSLTAQRCITTFTMHSDSVWSLYSDHPQLATFYGGGKDGLVTKTEVNRSSHHRHNDYEDEDPGQCVVLCKADDGIARLVAHQDARIWTATSSSSVYQWADIPTRANRSPEMTASIVPANMLKMSLNESTFTDSIPESYYPTSTVYSAASLGSIFVNSLDRRSQHSSEDDEGLITPIFGEPENVIEGEHGLIKHTVLNNRRMVVTEDKCGEVALWDIIKCVQLETFTGRKLDDVVNELNTIESVPAWCTIDTRIGALTVHLDEARCFDAEVYVDEIEETPDQERPEDQRIIIGKWVLKNLFENYTPVHIDAYEKEAYRIQQQQEDQQGQHYVPTTVVTNERNEVVDGGNTAQEGDGAAAGRPTINTSPESLRLPGVVDAAGDGSKVNSTSATPQDSVQQLSTGATLSASNSPRQGPANTVSSTTTAAKLSATGSLATSPSVPSTPLSSFSPASANSSSSNGFMGRLKHSVKKLARTPSAEQRFENGRPVSGRKSISSTSSITIPSTHAAVSKPPLSPSIPENPPSLPVLATSNLTELGTGTSTSAASSPRTVMVEGTTAAGYLGLGVVKPDDELSISDTTSSHSVESMPSPAMQLPSSAVIMRPPPPPFTPPTQQDCPTIAIPSHIPVIISEQSREASSSVDLYRGSVGSLADDYIPLVQVIPTWLLDVLLKNTTPAKETAKVSFVLQPHHNQEVTTGPGALGRLGELPGGNTRLTATRMLRVRKVAAHVAEKLALTPPKRDPSTLSTSTTTTAADAQGSNNARMPLESVREESHEGGSSTSTLPAAPPRVYNASSRSDPALNVNSASNNNAAPSKSKEEEEEYATQEAFRPENWIEILCNDQVLSPNLTLATIRTHYWKTGSDVILTMDPISTSLPSSDLVHDEADLSPTFHYRRVNVPLAYPSEAIKEQSSAPKAYVYPPLMSPSDEFFSSHLANSSAPSSQPINIPQGRGGRAAGAGGFQGRRSSLPVKVPSPSVRSESMPAMSYMPSPPTSPWKRSNSFTKPAQVLIVDETPYPELPTDVRSWKSDHVAEYLGYTLRLYPKAITEDLGRYVRQTANLTGAQFIDLKEEDLERMQINLKWRSMIMKAVGMLRRETLRASRIDELNWEDGYDPLKDGALPSPSVHSHEDPSPSIHHSASATSGSEATHVHDYNSNNNSAMENSTKHVVGQHQEVDTQELRRGIVEDITSVLLSWKKEQEARAKKSEASIGSLGFMEGVVIGGLIVAFMMRFSR</sequence>
<feature type="compositionally biased region" description="Basic residues" evidence="5">
    <location>
        <begin position="739"/>
        <end position="748"/>
    </location>
</feature>
<evidence type="ECO:0000313" key="7">
    <source>
        <dbReference type="EMBL" id="KAG0330129.1"/>
    </source>
</evidence>
<dbReference type="PANTHER" id="PTHR19862">
    <property type="entry name" value="WD REPEAT-CONTAINING PROTEIN 48"/>
    <property type="match status" value="1"/>
</dbReference>
<feature type="compositionally biased region" description="Low complexity" evidence="5">
    <location>
        <begin position="1208"/>
        <end position="1217"/>
    </location>
</feature>
<evidence type="ECO:0000256" key="2">
    <source>
        <dbReference type="ARBA" id="ARBA00022574"/>
    </source>
</evidence>
<feature type="compositionally biased region" description="Low complexity" evidence="5">
    <location>
        <begin position="768"/>
        <end position="780"/>
    </location>
</feature>
<dbReference type="EMBL" id="JAAAIP010000006">
    <property type="protein sequence ID" value="KAG0330129.1"/>
    <property type="molecule type" value="Genomic_DNA"/>
</dbReference>
<feature type="repeat" description="WD" evidence="4">
    <location>
        <begin position="154"/>
        <end position="195"/>
    </location>
</feature>
<proteinExistence type="inferred from homology"/>
<feature type="region of interest" description="Disordered" evidence="5">
    <location>
        <begin position="34"/>
        <end position="62"/>
    </location>
</feature>
<evidence type="ECO:0000256" key="3">
    <source>
        <dbReference type="ARBA" id="ARBA00022737"/>
    </source>
</evidence>
<dbReference type="PRINTS" id="PR00320">
    <property type="entry name" value="GPROTEINBRPT"/>
</dbReference>
<accession>A0A9P6RV87</accession>
<feature type="compositionally biased region" description="Low complexity" evidence="5">
    <location>
        <begin position="1075"/>
        <end position="1089"/>
    </location>
</feature>
<feature type="repeat" description="WD" evidence="4">
    <location>
        <begin position="203"/>
        <end position="244"/>
    </location>
</feature>
<dbReference type="PROSITE" id="PS50294">
    <property type="entry name" value="WD_REPEATS_REGION"/>
    <property type="match status" value="3"/>
</dbReference>
<keyword evidence="2 4" id="KW-0853">WD repeat</keyword>
<feature type="repeat" description="WD" evidence="4">
    <location>
        <begin position="110"/>
        <end position="140"/>
    </location>
</feature>
<keyword evidence="6" id="KW-0812">Transmembrane</keyword>
<evidence type="ECO:0000256" key="5">
    <source>
        <dbReference type="SAM" id="MobiDB-lite"/>
    </source>
</evidence>
<dbReference type="InterPro" id="IPR036322">
    <property type="entry name" value="WD40_repeat_dom_sf"/>
</dbReference>
<dbReference type="OrthoDB" id="2421129at2759"/>
<keyword evidence="6" id="KW-1133">Transmembrane helix</keyword>
<dbReference type="InterPro" id="IPR020472">
    <property type="entry name" value="WD40_PAC1"/>
</dbReference>
<feature type="compositionally biased region" description="Low complexity" evidence="5">
    <location>
        <begin position="1018"/>
        <end position="1027"/>
    </location>
</feature>
<reference evidence="7" key="1">
    <citation type="journal article" date="2020" name="Fungal Divers.">
        <title>Resolving the Mortierellaceae phylogeny through synthesis of multi-gene phylogenetics and phylogenomics.</title>
        <authorList>
            <person name="Vandepol N."/>
            <person name="Liber J."/>
            <person name="Desiro A."/>
            <person name="Na H."/>
            <person name="Kennedy M."/>
            <person name="Barry K."/>
            <person name="Grigoriev I.V."/>
            <person name="Miller A.N."/>
            <person name="O'Donnell K."/>
            <person name="Stajich J.E."/>
            <person name="Bonito G."/>
        </authorList>
    </citation>
    <scope>NUCLEOTIDE SEQUENCE</scope>
    <source>
        <strain evidence="7">REB-010B</strain>
    </source>
</reference>
<dbReference type="SMART" id="SM00320">
    <property type="entry name" value="WD40"/>
    <property type="match status" value="7"/>
</dbReference>
<feature type="compositionally biased region" description="Polar residues" evidence="5">
    <location>
        <begin position="1028"/>
        <end position="1037"/>
    </location>
</feature>
<dbReference type="Gene3D" id="2.130.10.10">
    <property type="entry name" value="YVTN repeat-like/Quinoprotein amine dehydrogenase"/>
    <property type="match status" value="2"/>
</dbReference>
<evidence type="ECO:0000313" key="8">
    <source>
        <dbReference type="Proteomes" id="UP000738325"/>
    </source>
</evidence>
<feature type="compositionally biased region" description="Polar residues" evidence="5">
    <location>
        <begin position="1410"/>
        <end position="1421"/>
    </location>
</feature>
<keyword evidence="8" id="KW-1185">Reference proteome</keyword>
<comment type="caution">
    <text evidence="7">The sequence shown here is derived from an EMBL/GenBank/DDBJ whole genome shotgun (WGS) entry which is preliminary data.</text>
</comment>
<comment type="similarity">
    <text evidence="1">Belongs to the WD repeat WDR48 family.</text>
</comment>
<feature type="region of interest" description="Disordered" evidence="5">
    <location>
        <begin position="1006"/>
        <end position="1102"/>
    </location>
</feature>
<dbReference type="Pfam" id="PF11816">
    <property type="entry name" value="DUF3337"/>
    <property type="match status" value="2"/>
</dbReference>
<dbReference type="InterPro" id="IPR015943">
    <property type="entry name" value="WD40/YVTN_repeat-like_dom_sf"/>
</dbReference>
<dbReference type="PANTHER" id="PTHR19862:SF14">
    <property type="entry name" value="WD REPEAT-CONTAINING PROTEIN 48"/>
    <property type="match status" value="1"/>
</dbReference>
<dbReference type="Gene3D" id="1.10.150.50">
    <property type="entry name" value="Transcription Factor, Ets-1"/>
    <property type="match status" value="1"/>
</dbReference>
<evidence type="ECO:0000256" key="4">
    <source>
        <dbReference type="PROSITE-ProRule" id="PRU00221"/>
    </source>
</evidence>
<dbReference type="CDD" id="cd00200">
    <property type="entry name" value="WD40"/>
    <property type="match status" value="1"/>
</dbReference>
<feature type="compositionally biased region" description="Gly residues" evidence="5">
    <location>
        <begin position="1225"/>
        <end position="1237"/>
    </location>
</feature>
<feature type="compositionally biased region" description="Low complexity" evidence="5">
    <location>
        <begin position="35"/>
        <end position="48"/>
    </location>
</feature>
<feature type="compositionally biased region" description="Low complexity" evidence="5">
    <location>
        <begin position="695"/>
        <end position="734"/>
    </location>
</feature>
<organism evidence="7 8">
    <name type="scientific">Dissophora globulifera</name>
    <dbReference type="NCBI Taxonomy" id="979702"/>
    <lineage>
        <taxon>Eukaryota</taxon>
        <taxon>Fungi</taxon>
        <taxon>Fungi incertae sedis</taxon>
        <taxon>Mucoromycota</taxon>
        <taxon>Mortierellomycotina</taxon>
        <taxon>Mortierellomycetes</taxon>
        <taxon>Mortierellales</taxon>
        <taxon>Mortierellaceae</taxon>
        <taxon>Dissophora</taxon>
    </lineage>
</organism>
<dbReference type="InterPro" id="IPR021772">
    <property type="entry name" value="WDR48/Bun107"/>
</dbReference>
<dbReference type="InterPro" id="IPR019775">
    <property type="entry name" value="WD40_repeat_CS"/>
</dbReference>
<dbReference type="Pfam" id="PF00400">
    <property type="entry name" value="WD40"/>
    <property type="match status" value="4"/>
</dbReference>
<feature type="region of interest" description="Disordered" evidence="5">
    <location>
        <begin position="615"/>
        <end position="804"/>
    </location>
</feature>
<dbReference type="SUPFAM" id="SSF47769">
    <property type="entry name" value="SAM/Pointed domain"/>
    <property type="match status" value="1"/>
</dbReference>
<keyword evidence="6" id="KW-0472">Membrane</keyword>
<evidence type="ECO:0008006" key="9">
    <source>
        <dbReference type="Google" id="ProtNLM"/>
    </source>
</evidence>
<dbReference type="PROSITE" id="PS50082">
    <property type="entry name" value="WD_REPEATS_2"/>
    <property type="match status" value="4"/>
</dbReference>
<dbReference type="InterPro" id="IPR051246">
    <property type="entry name" value="WDR48"/>
</dbReference>
<gene>
    <name evidence="7" type="ORF">BGZ99_007992</name>
</gene>
<feature type="compositionally biased region" description="Polar residues" evidence="5">
    <location>
        <begin position="1428"/>
        <end position="1438"/>
    </location>
</feature>
<dbReference type="InterPro" id="IPR001680">
    <property type="entry name" value="WD40_rpt"/>
</dbReference>
<dbReference type="GO" id="GO:0043130">
    <property type="term" value="F:ubiquitin binding"/>
    <property type="evidence" value="ECO:0007669"/>
    <property type="project" value="TreeGrafter"/>
</dbReference>
<evidence type="ECO:0000256" key="1">
    <source>
        <dbReference type="ARBA" id="ARBA00006917"/>
    </source>
</evidence>
<feature type="region of interest" description="Disordered" evidence="5">
    <location>
        <begin position="1208"/>
        <end position="1274"/>
    </location>
</feature>
<dbReference type="Proteomes" id="UP000738325">
    <property type="component" value="Unassembled WGS sequence"/>
</dbReference>
<dbReference type="InterPro" id="IPR013761">
    <property type="entry name" value="SAM/pointed_sf"/>
</dbReference>
<keyword evidence="3" id="KW-0677">Repeat</keyword>
<feature type="compositionally biased region" description="Polar residues" evidence="5">
    <location>
        <begin position="659"/>
        <end position="694"/>
    </location>
</feature>
<feature type="compositionally biased region" description="Pro residues" evidence="5">
    <location>
        <begin position="788"/>
        <end position="800"/>
    </location>
</feature>
<dbReference type="SUPFAM" id="SSF50978">
    <property type="entry name" value="WD40 repeat-like"/>
    <property type="match status" value="1"/>
</dbReference>